<dbReference type="AlphaFoldDB" id="A0AAV2BHC5"/>
<dbReference type="GO" id="GO:0007052">
    <property type="term" value="P:mitotic spindle organization"/>
    <property type="evidence" value="ECO:0007669"/>
    <property type="project" value="TreeGrafter"/>
</dbReference>
<dbReference type="GO" id="GO:0007059">
    <property type="term" value="P:chromosome segregation"/>
    <property type="evidence" value="ECO:0007669"/>
    <property type="project" value="TreeGrafter"/>
</dbReference>
<evidence type="ECO:0000313" key="2">
    <source>
        <dbReference type="EMBL" id="CAL1295630.1"/>
    </source>
</evidence>
<evidence type="ECO:0000313" key="3">
    <source>
        <dbReference type="Proteomes" id="UP001497382"/>
    </source>
</evidence>
<accession>A0AAV2BHC5</accession>
<dbReference type="GO" id="GO:0005634">
    <property type="term" value="C:nucleus"/>
    <property type="evidence" value="ECO:0007669"/>
    <property type="project" value="TreeGrafter"/>
</dbReference>
<gene>
    <name evidence="2" type="ORF">LARSCL_LOCUS19374</name>
</gene>
<dbReference type="GO" id="GO:0005737">
    <property type="term" value="C:cytoplasm"/>
    <property type="evidence" value="ECO:0007669"/>
    <property type="project" value="TreeGrafter"/>
</dbReference>
<dbReference type="PANTHER" id="PTHR12353">
    <property type="entry name" value="DISKS LARGE-ASSOCIATED PROTEIN DAP SAP90/PSD-95-ASSOCIATED PROTEIN"/>
    <property type="match status" value="1"/>
</dbReference>
<dbReference type="InterPro" id="IPR005026">
    <property type="entry name" value="SAPAP"/>
</dbReference>
<dbReference type="Proteomes" id="UP001497382">
    <property type="component" value="Unassembled WGS sequence"/>
</dbReference>
<dbReference type="GO" id="GO:0007346">
    <property type="term" value="P:regulation of mitotic cell cycle"/>
    <property type="evidence" value="ECO:0007669"/>
    <property type="project" value="TreeGrafter"/>
</dbReference>
<name>A0AAV2BHC5_9ARAC</name>
<comment type="similarity">
    <text evidence="1">Belongs to the SAPAP family.</text>
</comment>
<reference evidence="2 3" key="1">
    <citation type="submission" date="2024-04" db="EMBL/GenBank/DDBJ databases">
        <authorList>
            <person name="Rising A."/>
            <person name="Reimegard J."/>
            <person name="Sonavane S."/>
            <person name="Akerstrom W."/>
            <person name="Nylinder S."/>
            <person name="Hedman E."/>
            <person name="Kallberg Y."/>
        </authorList>
    </citation>
    <scope>NUCLEOTIDE SEQUENCE [LARGE SCALE GENOMIC DNA]</scope>
</reference>
<dbReference type="GO" id="GO:0008017">
    <property type="term" value="F:microtubule binding"/>
    <property type="evidence" value="ECO:0007669"/>
    <property type="project" value="TreeGrafter"/>
</dbReference>
<dbReference type="EMBL" id="CAXIEN010000375">
    <property type="protein sequence ID" value="CAL1295630.1"/>
    <property type="molecule type" value="Genomic_DNA"/>
</dbReference>
<comment type="caution">
    <text evidence="2">The sequence shown here is derived from an EMBL/GenBank/DDBJ whole genome shotgun (WGS) entry which is preliminary data.</text>
</comment>
<sequence length="264" mass="29765">MPSIIPAPPGRIKLLSRNKDANQTRSDPTTVVRNNLFTPSEQSKSDIYTMTEEPSIVYFRNLLEKNKIELKNYCEDWEKLINGSDIPEVVCDEIRTTIGLTNLLLQQKLKQFAGLIDDSEFKRGGQSADFSFFSRISLIPGSSNSDFWIPPSDQVSSDVNVNTLTEIVASAVCFLLIQIAALSTGCLSEFILISVRSFFTVICGHNLLIFTLFPELPRWSSDSSTQLEFIAEYLLLILEERLQMDLLSLDPTIRSLSSQRRIES</sequence>
<dbReference type="GO" id="GO:0031616">
    <property type="term" value="C:spindle pole centrosome"/>
    <property type="evidence" value="ECO:0007669"/>
    <property type="project" value="TreeGrafter"/>
</dbReference>
<keyword evidence="3" id="KW-1185">Reference proteome</keyword>
<evidence type="ECO:0000256" key="1">
    <source>
        <dbReference type="ARBA" id="ARBA00008839"/>
    </source>
</evidence>
<dbReference type="GO" id="GO:0051642">
    <property type="term" value="P:centrosome localization"/>
    <property type="evidence" value="ECO:0007669"/>
    <property type="project" value="TreeGrafter"/>
</dbReference>
<dbReference type="GO" id="GO:0023052">
    <property type="term" value="P:signaling"/>
    <property type="evidence" value="ECO:0007669"/>
    <property type="project" value="InterPro"/>
</dbReference>
<protein>
    <submittedName>
        <fullName evidence="2">Uncharacterized protein</fullName>
    </submittedName>
</protein>
<dbReference type="PANTHER" id="PTHR12353:SF1">
    <property type="entry name" value="DISKS LARGE-ASSOCIATED PROTEIN 5"/>
    <property type="match status" value="1"/>
</dbReference>
<proteinExistence type="inferred from homology"/>
<dbReference type="GO" id="GO:0051382">
    <property type="term" value="P:kinetochore assembly"/>
    <property type="evidence" value="ECO:0007669"/>
    <property type="project" value="TreeGrafter"/>
</dbReference>
<dbReference type="Pfam" id="PF03359">
    <property type="entry name" value="GKAP"/>
    <property type="match status" value="1"/>
</dbReference>
<organism evidence="2 3">
    <name type="scientific">Larinioides sclopetarius</name>
    <dbReference type="NCBI Taxonomy" id="280406"/>
    <lineage>
        <taxon>Eukaryota</taxon>
        <taxon>Metazoa</taxon>
        <taxon>Ecdysozoa</taxon>
        <taxon>Arthropoda</taxon>
        <taxon>Chelicerata</taxon>
        <taxon>Arachnida</taxon>
        <taxon>Araneae</taxon>
        <taxon>Araneomorphae</taxon>
        <taxon>Entelegynae</taxon>
        <taxon>Araneoidea</taxon>
        <taxon>Araneidae</taxon>
        <taxon>Larinioides</taxon>
    </lineage>
</organism>